<dbReference type="SMART" id="SM00950">
    <property type="entry name" value="Piwi"/>
    <property type="match status" value="1"/>
</dbReference>
<feature type="domain" description="PAZ" evidence="9">
    <location>
        <begin position="291"/>
        <end position="400"/>
    </location>
</feature>
<dbReference type="Gene3D" id="2.170.260.10">
    <property type="entry name" value="paz domain"/>
    <property type="match status" value="1"/>
</dbReference>
<feature type="compositionally biased region" description="Low complexity" evidence="8">
    <location>
        <begin position="22"/>
        <end position="33"/>
    </location>
</feature>
<dbReference type="GO" id="GO:0140965">
    <property type="term" value="P:secondary piRNA processing"/>
    <property type="evidence" value="ECO:0007669"/>
    <property type="project" value="UniProtKB-ARBA"/>
</dbReference>
<gene>
    <name evidence="11" type="ORF">CTOB1V02_LOCUS1696</name>
</gene>
<dbReference type="SUPFAM" id="SSF101690">
    <property type="entry name" value="PAZ domain"/>
    <property type="match status" value="1"/>
</dbReference>
<dbReference type="EMBL" id="OB660243">
    <property type="protein sequence ID" value="CAD7223716.1"/>
    <property type="molecule type" value="Genomic_DNA"/>
</dbReference>
<dbReference type="Gene3D" id="3.30.420.10">
    <property type="entry name" value="Ribonuclease H-like superfamily/Ribonuclease H"/>
    <property type="match status" value="1"/>
</dbReference>
<evidence type="ECO:0000256" key="7">
    <source>
        <dbReference type="ARBA" id="ARBA00038291"/>
    </source>
</evidence>
<feature type="compositionally biased region" description="Gly residues" evidence="8">
    <location>
        <begin position="64"/>
        <end position="74"/>
    </location>
</feature>
<evidence type="ECO:0000256" key="4">
    <source>
        <dbReference type="ARBA" id="ARBA00022782"/>
    </source>
</evidence>
<dbReference type="SUPFAM" id="SSF53098">
    <property type="entry name" value="Ribonuclease H-like"/>
    <property type="match status" value="1"/>
</dbReference>
<protein>
    <submittedName>
        <fullName evidence="11">Uncharacterized protein</fullName>
    </submittedName>
</protein>
<feature type="compositionally biased region" description="Polar residues" evidence="8">
    <location>
        <begin position="50"/>
        <end position="62"/>
    </location>
</feature>
<dbReference type="Pfam" id="PF02170">
    <property type="entry name" value="PAZ"/>
    <property type="match status" value="1"/>
</dbReference>
<keyword evidence="4" id="KW-0221">Differentiation</keyword>
<dbReference type="InterPro" id="IPR036085">
    <property type="entry name" value="PAZ_dom_sf"/>
</dbReference>
<evidence type="ECO:0000256" key="3">
    <source>
        <dbReference type="ARBA" id="ARBA00022490"/>
    </source>
</evidence>
<organism evidence="11">
    <name type="scientific">Cyprideis torosa</name>
    <dbReference type="NCBI Taxonomy" id="163714"/>
    <lineage>
        <taxon>Eukaryota</taxon>
        <taxon>Metazoa</taxon>
        <taxon>Ecdysozoa</taxon>
        <taxon>Arthropoda</taxon>
        <taxon>Crustacea</taxon>
        <taxon>Oligostraca</taxon>
        <taxon>Ostracoda</taxon>
        <taxon>Podocopa</taxon>
        <taxon>Podocopida</taxon>
        <taxon>Cytherocopina</taxon>
        <taxon>Cytheroidea</taxon>
        <taxon>Cytherideidae</taxon>
        <taxon>Cyprideis</taxon>
    </lineage>
</organism>
<keyword evidence="6" id="KW-0943">RNA-mediated gene silencing</keyword>
<dbReference type="FunFam" id="3.30.420.10:FF:000014">
    <property type="entry name" value="Piwi-like RNA-mediated gene silencing 1"/>
    <property type="match status" value="1"/>
</dbReference>
<evidence type="ECO:0000256" key="2">
    <source>
        <dbReference type="ARBA" id="ARBA00022473"/>
    </source>
</evidence>
<dbReference type="GO" id="GO:0030154">
    <property type="term" value="P:cell differentiation"/>
    <property type="evidence" value="ECO:0007669"/>
    <property type="project" value="UniProtKB-KW"/>
</dbReference>
<dbReference type="PANTHER" id="PTHR22891">
    <property type="entry name" value="EUKARYOTIC TRANSLATION INITIATION FACTOR 2C"/>
    <property type="match status" value="1"/>
</dbReference>
<dbReference type="InterPro" id="IPR003165">
    <property type="entry name" value="Piwi"/>
</dbReference>
<evidence type="ECO:0000259" key="10">
    <source>
        <dbReference type="PROSITE" id="PS50822"/>
    </source>
</evidence>
<accession>A0A7R8ZHB8</accession>
<reference evidence="11" key="1">
    <citation type="submission" date="2020-11" db="EMBL/GenBank/DDBJ databases">
        <authorList>
            <person name="Tran Van P."/>
        </authorList>
    </citation>
    <scope>NUCLEOTIDE SEQUENCE</scope>
</reference>
<dbReference type="GO" id="GO:0005737">
    <property type="term" value="C:cytoplasm"/>
    <property type="evidence" value="ECO:0007669"/>
    <property type="project" value="UniProtKB-SubCell"/>
</dbReference>
<dbReference type="AlphaFoldDB" id="A0A7R8ZHB8"/>
<dbReference type="InterPro" id="IPR036397">
    <property type="entry name" value="RNaseH_sf"/>
</dbReference>
<dbReference type="PROSITE" id="PS50822">
    <property type="entry name" value="PIWI"/>
    <property type="match status" value="1"/>
</dbReference>
<evidence type="ECO:0000256" key="5">
    <source>
        <dbReference type="ARBA" id="ARBA00022884"/>
    </source>
</evidence>
<dbReference type="CDD" id="cd04658">
    <property type="entry name" value="Piwi_piwi-like_Euk"/>
    <property type="match status" value="1"/>
</dbReference>
<evidence type="ECO:0000259" key="9">
    <source>
        <dbReference type="PROSITE" id="PS50821"/>
    </source>
</evidence>
<evidence type="ECO:0000256" key="6">
    <source>
        <dbReference type="ARBA" id="ARBA00023158"/>
    </source>
</evidence>
<proteinExistence type="inferred from homology"/>
<feature type="region of interest" description="Disordered" evidence="8">
    <location>
        <begin position="1"/>
        <end position="95"/>
    </location>
</feature>
<name>A0A7R8ZHB8_9CRUS</name>
<keyword evidence="5" id="KW-0694">RNA-binding</keyword>
<dbReference type="InterPro" id="IPR012337">
    <property type="entry name" value="RNaseH-like_sf"/>
</dbReference>
<evidence type="ECO:0000256" key="1">
    <source>
        <dbReference type="ARBA" id="ARBA00004496"/>
    </source>
</evidence>
<keyword evidence="2" id="KW-0217">Developmental protein</keyword>
<keyword evidence="3" id="KW-0963">Cytoplasm</keyword>
<evidence type="ECO:0000256" key="8">
    <source>
        <dbReference type="SAM" id="MobiDB-lite"/>
    </source>
</evidence>
<dbReference type="InterPro" id="IPR003100">
    <property type="entry name" value="PAZ_dom"/>
</dbReference>
<feature type="domain" description="Piwi" evidence="10">
    <location>
        <begin position="563"/>
        <end position="856"/>
    </location>
</feature>
<dbReference type="Pfam" id="PF02171">
    <property type="entry name" value="Piwi"/>
    <property type="match status" value="1"/>
</dbReference>
<dbReference type="FunFam" id="2.170.260.10:FF:000003">
    <property type="entry name" value="Piwi-like RNA-mediated gene silencing 2"/>
    <property type="match status" value="1"/>
</dbReference>
<comment type="subcellular location">
    <subcellularLocation>
        <location evidence="1">Cytoplasm</location>
    </subcellularLocation>
</comment>
<comment type="similarity">
    <text evidence="7">Belongs to the argonaute family. Piwi subfamily.</text>
</comment>
<dbReference type="GO" id="GO:0003723">
    <property type="term" value="F:RNA binding"/>
    <property type="evidence" value="ECO:0007669"/>
    <property type="project" value="UniProtKB-KW"/>
</dbReference>
<dbReference type="OrthoDB" id="445936at2759"/>
<evidence type="ECO:0000313" key="11">
    <source>
        <dbReference type="EMBL" id="CAD7223716.1"/>
    </source>
</evidence>
<sequence length="870" mass="97108">MAGRARGRARAVPPPQPGETNGNGRAGRSAAAAPVSRGEAHGTPGPGFSAVSTHLQQMSLASGGNNGNGNGNGNGAEVSAGRGSVRGGPRPGVRMGQIVSMKPAMAKKQGEKGTKIPLAANYFRVQPRSGENFVLHHYNVAFDPNQDVAFDRKRLVSHHRELLGSWYLFDGASLFLFKPIGNDTTQPIKFMTPKPSGEVVEVTFKHVGEIPSSDYAMLQIFSILMRRSLENLQFKLIGFRREYYDLSVGSKMTIPRHNIDLAPGYVASIRQQENDLFMCVGVRHKVIRRDTVLDFMMIRRKEAGDHFREACQDLINATVITTYNNETYRIDDINWEANPMTTFDKKGTPTTFMDYYQDKWGVKINNKTQPLLVSRPTKKDRRGGEQKAALLVPELCIMTGISEAMRNDFNLKREMLKVTSLEPTRLAERYRGLIQKLTSNQDVMNDLAAWGLSFESVPIKFSGRNLGQQTLHMKDVNFSAGADADWGQYLKSNAVERPAKLQRWVVIAVPQDQRVAQDFIQGMNKVIRPMRVQYNPPELVMAESDRTQAFQAKIQENCRGVDLVCMIFPNNKAERYHSLKKLLCCDLPLPSQVVLSKTLQKGKSNLAVCTKVAGQINCKLGGALWRVQIPVKNLMICGYDAYHDSKLKGKSVGAVVASLDSGCTQYYSTASYHDTRQEISANFGFAIEKCLDAYHAYNGNYPEKIIFYRDGVGEGQLDVVKQYEVAALKATIQQKTGLPPKLACIVVSKRINTRLFAFDQKGEYINPSPGTVVDDVITCPEFYDFFLVSQNVRQGTVSPTMYNVIEDTGLGLTADHYQMLTFRLTHMYFNWPGTVRVPAHCQMAHKLAFLTGQSLHKEADPSLSMKQYFL</sequence>
<dbReference type="SMART" id="SM00949">
    <property type="entry name" value="PAZ"/>
    <property type="match status" value="1"/>
</dbReference>
<dbReference type="CDD" id="cd02845">
    <property type="entry name" value="PAZ_piwi_like"/>
    <property type="match status" value="1"/>
</dbReference>
<dbReference type="Gene3D" id="3.40.50.2300">
    <property type="match status" value="1"/>
</dbReference>
<dbReference type="PROSITE" id="PS50821">
    <property type="entry name" value="PAZ"/>
    <property type="match status" value="1"/>
</dbReference>
<dbReference type="Pfam" id="PF23278">
    <property type="entry name" value="Piwi_N"/>
    <property type="match status" value="1"/>
</dbReference>